<keyword evidence="2" id="KW-1185">Reference proteome</keyword>
<gene>
    <name evidence="1" type="ORF">PENSUB_7678</name>
</gene>
<comment type="caution">
    <text evidence="1">The sequence shown here is derived from an EMBL/GenBank/DDBJ whole genome shotgun (WGS) entry which is preliminary data.</text>
</comment>
<proteinExistence type="predicted"/>
<dbReference type="Proteomes" id="UP000186955">
    <property type="component" value="Unassembled WGS sequence"/>
</dbReference>
<sequence>MSRAVSAQVDVGNLSLAGLGQFSTILAAVSADDVQPMALIQLQNLGAAFPVSGPATIKVPDYLNRFNSTRIERLGITVGWRKGDSASLMAQSSGGQAVSLIAVCLSNIYRDSVGEILHSLSAGVLPQSACLSSPMQLDQAAGLLANKLALIGFGTTLAKHICRIHEAYELMQLSVPSNLLEVCRKEWIAELLGTISCALRDEKGQVQIRGCCGMGYIYPLVVTLFSDDCTVTIEKLVVHQGHLSCSISVEIIASMQDEPIQVLQTQQISSVTELLCTSRYEKDDDVMHSLITADFKWKGLIPALLQTTFQQFNIVCPPDLIPVVGLCVLSGADVTYVYTEGAKVDKTRSNTRRFPAKYLLGENHRILMHQRCETILNTNLPNEWPPYPDCLRQLNDLMGRLFTQEQDGSANSDKTPTMPSGDRFMISVLDIIESAFAAVFVNASENATWRQRSQANMWITPGWGRPGRLQFPLSSHLLWKPLFDIPKPYLIAGSNGTSTLIPWRCINLQHEDLCQYRGMELIDGPIKYGNRYHYYLQDFSSRFERPCPSQPSNFVSPLMPTAQGIHSDLSFTVSERTHTLLLRTTMTVSGQKIDVCFGDCLDRLVYLDVTEPCEHARATPLKDEYSQFVQTASVEAPGPPKEPSDTISIVQTAGNPTAQLLSLSLDSAILCHYCCLNCVYEQARSKGIRKIILA</sequence>
<name>A0A1Q5TKJ4_9EURO</name>
<dbReference type="EMBL" id="MNBE01000643">
    <property type="protein sequence ID" value="OKP00747.1"/>
    <property type="molecule type" value="Genomic_DNA"/>
</dbReference>
<evidence type="ECO:0000313" key="1">
    <source>
        <dbReference type="EMBL" id="OKP00747.1"/>
    </source>
</evidence>
<dbReference type="AlphaFoldDB" id="A0A1Q5TKJ4"/>
<evidence type="ECO:0000313" key="2">
    <source>
        <dbReference type="Proteomes" id="UP000186955"/>
    </source>
</evidence>
<reference evidence="1 2" key="1">
    <citation type="submission" date="2016-10" db="EMBL/GenBank/DDBJ databases">
        <title>Genome sequence of the ascomycete fungus Penicillium subrubescens.</title>
        <authorList>
            <person name="De Vries R.P."/>
            <person name="Peng M."/>
            <person name="Dilokpimol A."/>
            <person name="Hilden K."/>
            <person name="Makela M.R."/>
            <person name="Grigoriev I."/>
            <person name="Riley R."/>
            <person name="Granchi Z."/>
        </authorList>
    </citation>
    <scope>NUCLEOTIDE SEQUENCE [LARGE SCALE GENOMIC DNA]</scope>
    <source>
        <strain evidence="1 2">CBS 132785</strain>
    </source>
</reference>
<protein>
    <submittedName>
        <fullName evidence="1">Uncharacterized protein</fullName>
    </submittedName>
</protein>
<dbReference type="OrthoDB" id="5421021at2759"/>
<organism evidence="1 2">
    <name type="scientific">Penicillium subrubescens</name>
    <dbReference type="NCBI Taxonomy" id="1316194"/>
    <lineage>
        <taxon>Eukaryota</taxon>
        <taxon>Fungi</taxon>
        <taxon>Dikarya</taxon>
        <taxon>Ascomycota</taxon>
        <taxon>Pezizomycotina</taxon>
        <taxon>Eurotiomycetes</taxon>
        <taxon>Eurotiomycetidae</taxon>
        <taxon>Eurotiales</taxon>
        <taxon>Aspergillaceae</taxon>
        <taxon>Penicillium</taxon>
    </lineage>
</organism>
<accession>A0A1Q5TKJ4</accession>